<evidence type="ECO:0000313" key="1">
    <source>
        <dbReference type="EMBL" id="GAH13941.1"/>
    </source>
</evidence>
<dbReference type="AlphaFoldDB" id="X1CZH8"/>
<proteinExistence type="predicted"/>
<accession>X1CZH8</accession>
<organism evidence="1">
    <name type="scientific">marine sediment metagenome</name>
    <dbReference type="NCBI Taxonomy" id="412755"/>
    <lineage>
        <taxon>unclassified sequences</taxon>
        <taxon>metagenomes</taxon>
        <taxon>ecological metagenomes</taxon>
    </lineage>
</organism>
<name>X1CZH8_9ZZZZ</name>
<protein>
    <submittedName>
        <fullName evidence="1">Uncharacterized protein</fullName>
    </submittedName>
</protein>
<dbReference type="EMBL" id="BART01036734">
    <property type="protein sequence ID" value="GAH13941.1"/>
    <property type="molecule type" value="Genomic_DNA"/>
</dbReference>
<feature type="non-terminal residue" evidence="1">
    <location>
        <position position="1"/>
    </location>
</feature>
<comment type="caution">
    <text evidence="1">The sequence shown here is derived from an EMBL/GenBank/DDBJ whole genome shotgun (WGS) entry which is preliminary data.</text>
</comment>
<reference evidence="1" key="1">
    <citation type="journal article" date="2014" name="Front. Microbiol.">
        <title>High frequency of phylogenetically diverse reductive dehalogenase-homologous genes in deep subseafloor sedimentary metagenomes.</title>
        <authorList>
            <person name="Kawai M."/>
            <person name="Futagami T."/>
            <person name="Toyoda A."/>
            <person name="Takaki Y."/>
            <person name="Nishi S."/>
            <person name="Hori S."/>
            <person name="Arai W."/>
            <person name="Tsubouchi T."/>
            <person name="Morono Y."/>
            <person name="Uchiyama I."/>
            <person name="Ito T."/>
            <person name="Fujiyama A."/>
            <person name="Inagaki F."/>
            <person name="Takami H."/>
        </authorList>
    </citation>
    <scope>NUCLEOTIDE SEQUENCE</scope>
    <source>
        <strain evidence="1">Expedition CK06-06</strain>
    </source>
</reference>
<sequence length="31" mass="3499">EQITDLLGGKYFIEDYSWAVDGVAGREQIKP</sequence>
<gene>
    <name evidence="1" type="ORF">S01H4_61805</name>
</gene>